<dbReference type="EMBL" id="KZ355895">
    <property type="protein sequence ID" value="PIO60223.1"/>
    <property type="molecule type" value="Genomic_DNA"/>
</dbReference>
<dbReference type="OrthoDB" id="6119243at2759"/>
<reference evidence="2 3" key="1">
    <citation type="submission" date="2015-09" db="EMBL/GenBank/DDBJ databases">
        <title>Draft genome of the parasitic nematode Teladorsagia circumcincta isolate WARC Sus (inbred).</title>
        <authorList>
            <person name="Mitreva M."/>
        </authorList>
    </citation>
    <scope>NUCLEOTIDE SEQUENCE [LARGE SCALE GENOMIC DNA]</scope>
    <source>
        <strain evidence="2 3">S</strain>
    </source>
</reference>
<dbReference type="GO" id="GO:0005794">
    <property type="term" value="C:Golgi apparatus"/>
    <property type="evidence" value="ECO:0007669"/>
    <property type="project" value="TreeGrafter"/>
</dbReference>
<dbReference type="GO" id="GO:0004653">
    <property type="term" value="F:polypeptide N-acetylgalactosaminyltransferase activity"/>
    <property type="evidence" value="ECO:0007669"/>
    <property type="project" value="TreeGrafter"/>
</dbReference>
<evidence type="ECO:0000313" key="3">
    <source>
        <dbReference type="Proteomes" id="UP000230423"/>
    </source>
</evidence>
<feature type="non-terminal residue" evidence="2">
    <location>
        <position position="1"/>
    </location>
</feature>
<dbReference type="PANTHER" id="PTHR11675:SF116">
    <property type="entry name" value="N-ACETYLGALACTOSAMINYLTRANSFERASE 8-RELATED"/>
    <property type="match status" value="1"/>
</dbReference>
<proteinExistence type="predicted"/>
<dbReference type="Gene3D" id="1.10.8.460">
    <property type="entry name" value="ppGaNTase-T1 linker domain-like"/>
    <property type="match status" value="1"/>
</dbReference>
<dbReference type="AlphaFoldDB" id="A0A2G9TQD4"/>
<dbReference type="PANTHER" id="PTHR11675">
    <property type="entry name" value="N-ACETYLGALACTOSAMINYLTRANSFERASE"/>
    <property type="match status" value="1"/>
</dbReference>
<accession>A0A2G9TQD4</accession>
<organism evidence="2 3">
    <name type="scientific">Teladorsagia circumcincta</name>
    <name type="common">Brown stomach worm</name>
    <name type="synonym">Ostertagia circumcincta</name>
    <dbReference type="NCBI Taxonomy" id="45464"/>
    <lineage>
        <taxon>Eukaryota</taxon>
        <taxon>Metazoa</taxon>
        <taxon>Ecdysozoa</taxon>
        <taxon>Nematoda</taxon>
        <taxon>Chromadorea</taxon>
        <taxon>Rhabditida</taxon>
        <taxon>Rhabditina</taxon>
        <taxon>Rhabditomorpha</taxon>
        <taxon>Strongyloidea</taxon>
        <taxon>Trichostrongylidae</taxon>
        <taxon>Teladorsagia</taxon>
    </lineage>
</organism>
<name>A0A2G9TQD4_TELCI</name>
<gene>
    <name evidence="2" type="ORF">TELCIR_18286</name>
</gene>
<evidence type="ECO:0000256" key="1">
    <source>
        <dbReference type="ARBA" id="ARBA00023157"/>
    </source>
</evidence>
<protein>
    <submittedName>
        <fullName evidence="2">Uncharacterized protein</fullName>
    </submittedName>
</protein>
<sequence>RARPSAAKLDYGDVSAGLEVKKRLDCKDMDWYLENVYPELKPSEERKKHEEL</sequence>
<dbReference type="GO" id="GO:0008593">
    <property type="term" value="P:regulation of Notch signaling pathway"/>
    <property type="evidence" value="ECO:0007669"/>
    <property type="project" value="TreeGrafter"/>
</dbReference>
<keyword evidence="1" id="KW-1015">Disulfide bond</keyword>
<evidence type="ECO:0000313" key="2">
    <source>
        <dbReference type="EMBL" id="PIO60223.1"/>
    </source>
</evidence>
<dbReference type="GO" id="GO:0005112">
    <property type="term" value="F:Notch binding"/>
    <property type="evidence" value="ECO:0007669"/>
    <property type="project" value="TreeGrafter"/>
</dbReference>
<dbReference type="GO" id="GO:0006493">
    <property type="term" value="P:protein O-linked glycosylation"/>
    <property type="evidence" value="ECO:0007669"/>
    <property type="project" value="TreeGrafter"/>
</dbReference>
<dbReference type="Proteomes" id="UP000230423">
    <property type="component" value="Unassembled WGS sequence"/>
</dbReference>
<keyword evidence="3" id="KW-1185">Reference proteome</keyword>